<feature type="compositionally biased region" description="Acidic residues" evidence="1">
    <location>
        <begin position="236"/>
        <end position="245"/>
    </location>
</feature>
<dbReference type="AlphaFoldDB" id="A0A067SLE2"/>
<dbReference type="HOGENOM" id="CLU_1001318_0_0_1"/>
<proteinExistence type="predicted"/>
<feature type="region of interest" description="Disordered" evidence="1">
    <location>
        <begin position="231"/>
        <end position="278"/>
    </location>
</feature>
<evidence type="ECO:0000313" key="2">
    <source>
        <dbReference type="EMBL" id="KDR67583.1"/>
    </source>
</evidence>
<sequence>MVNALTIKDIDRITRRLPSGHIISIALRLRPTPDISTFNYRIAITFTPHIFPSPRLANPILVSPHTMHAISPLPQLTIYLAYRYRPRPRARFATPPFYPKSNWLMNQPYDDALTLTWMPTEQDSSAFLGFSTKSRKLKFPLLVFHVVDSDIAVEFVEVPLNLRDSDWDTVLPSYLGGMDTTRNLYRSSDFPKDVEVDGDTMQIKLRRKTLLEETGHQMLVTFDANTASERISQVQEMDEEEEEEQQQQQQQQEEEEEEEEGVKMTVMLGVVKRSSARA</sequence>
<reference evidence="3" key="1">
    <citation type="journal article" date="2014" name="Proc. Natl. Acad. Sci. U.S.A.">
        <title>Extensive sampling of basidiomycete genomes demonstrates inadequacy of the white-rot/brown-rot paradigm for wood decay fungi.</title>
        <authorList>
            <person name="Riley R."/>
            <person name="Salamov A.A."/>
            <person name="Brown D.W."/>
            <person name="Nagy L.G."/>
            <person name="Floudas D."/>
            <person name="Held B.W."/>
            <person name="Levasseur A."/>
            <person name="Lombard V."/>
            <person name="Morin E."/>
            <person name="Otillar R."/>
            <person name="Lindquist E.A."/>
            <person name="Sun H."/>
            <person name="LaButti K.M."/>
            <person name="Schmutz J."/>
            <person name="Jabbour D."/>
            <person name="Luo H."/>
            <person name="Baker S.E."/>
            <person name="Pisabarro A.G."/>
            <person name="Walton J.D."/>
            <person name="Blanchette R.A."/>
            <person name="Henrissat B."/>
            <person name="Martin F."/>
            <person name="Cullen D."/>
            <person name="Hibbett D.S."/>
            <person name="Grigoriev I.V."/>
        </authorList>
    </citation>
    <scope>NUCLEOTIDE SEQUENCE [LARGE SCALE GENOMIC DNA]</scope>
    <source>
        <strain evidence="3">CBS 339.88</strain>
    </source>
</reference>
<evidence type="ECO:0000313" key="3">
    <source>
        <dbReference type="Proteomes" id="UP000027222"/>
    </source>
</evidence>
<keyword evidence="3" id="KW-1185">Reference proteome</keyword>
<dbReference type="EMBL" id="KL142414">
    <property type="protein sequence ID" value="KDR67583.1"/>
    <property type="molecule type" value="Genomic_DNA"/>
</dbReference>
<accession>A0A067SLE2</accession>
<dbReference type="Proteomes" id="UP000027222">
    <property type="component" value="Unassembled WGS sequence"/>
</dbReference>
<protein>
    <submittedName>
        <fullName evidence="2">Uncharacterized protein</fullName>
    </submittedName>
</protein>
<name>A0A067SLE2_GALM3</name>
<evidence type="ECO:0000256" key="1">
    <source>
        <dbReference type="SAM" id="MobiDB-lite"/>
    </source>
</evidence>
<organism evidence="2 3">
    <name type="scientific">Galerina marginata (strain CBS 339.88)</name>
    <dbReference type="NCBI Taxonomy" id="685588"/>
    <lineage>
        <taxon>Eukaryota</taxon>
        <taxon>Fungi</taxon>
        <taxon>Dikarya</taxon>
        <taxon>Basidiomycota</taxon>
        <taxon>Agaricomycotina</taxon>
        <taxon>Agaricomycetes</taxon>
        <taxon>Agaricomycetidae</taxon>
        <taxon>Agaricales</taxon>
        <taxon>Agaricineae</taxon>
        <taxon>Strophariaceae</taxon>
        <taxon>Galerina</taxon>
    </lineage>
</organism>
<gene>
    <name evidence="2" type="ORF">GALMADRAFT_258267</name>
</gene>